<evidence type="ECO:0000313" key="1">
    <source>
        <dbReference type="EMBL" id="RIM92352.1"/>
    </source>
</evidence>
<dbReference type="Gene3D" id="3.10.450.50">
    <property type="match status" value="1"/>
</dbReference>
<dbReference type="SUPFAM" id="SSF54427">
    <property type="entry name" value="NTF2-like"/>
    <property type="match status" value="1"/>
</dbReference>
<dbReference type="EMBL" id="QXUI01000004">
    <property type="protein sequence ID" value="RIM92352.1"/>
    <property type="molecule type" value="Genomic_DNA"/>
</dbReference>
<name>A0AAQ0RXI9_STAXY</name>
<reference evidence="1 2" key="1">
    <citation type="journal article" date="2016" name="Front. Microbiol.">
        <title>Comprehensive Phylogenetic Analysis of Bovine Non-aureus Staphylococci Species Based on Whole-Genome Sequencing.</title>
        <authorList>
            <person name="Naushad S."/>
            <person name="Barkema H.W."/>
            <person name="Luby C."/>
            <person name="Condas L.A."/>
            <person name="Nobrega D.B."/>
            <person name="Carson D.A."/>
            <person name="De Buck J."/>
        </authorList>
    </citation>
    <scope>NUCLEOTIDE SEQUENCE [LARGE SCALE GENOMIC DNA]</scope>
    <source>
        <strain evidence="1 2">SNUC 1349</strain>
    </source>
</reference>
<organism evidence="1 2">
    <name type="scientific">Staphylococcus xylosus</name>
    <dbReference type="NCBI Taxonomy" id="1288"/>
    <lineage>
        <taxon>Bacteria</taxon>
        <taxon>Bacillati</taxon>
        <taxon>Bacillota</taxon>
        <taxon>Bacilli</taxon>
        <taxon>Bacillales</taxon>
        <taxon>Staphylococcaceae</taxon>
        <taxon>Staphylococcus</taxon>
    </lineage>
</organism>
<comment type="caution">
    <text evidence="1">The sequence shown here is derived from an EMBL/GenBank/DDBJ whole genome shotgun (WGS) entry which is preliminary data.</text>
</comment>
<evidence type="ECO:0000313" key="2">
    <source>
        <dbReference type="Proteomes" id="UP000285579"/>
    </source>
</evidence>
<dbReference type="InterPro" id="IPR032710">
    <property type="entry name" value="NTF2-like_dom_sf"/>
</dbReference>
<proteinExistence type="predicted"/>
<sequence>MDKIILKEQIENLYHDILINLDIEQIPKYFADEYIQITDHKVSNIDEFKNHLTKLKEVVKQLSITHFKTMIIDEKQNIVYLRYDVLVEKKNGFRGKIEVFAEFTFNKYGKVKHCNELTQAYETELSGIGSIS</sequence>
<dbReference type="AlphaFoldDB" id="A0AAQ0RXI9"/>
<gene>
    <name evidence="1" type="ORF">BU104_06835</name>
</gene>
<accession>A0AAQ0RXI9</accession>
<dbReference type="Proteomes" id="UP000285579">
    <property type="component" value="Unassembled WGS sequence"/>
</dbReference>
<dbReference type="RefSeq" id="WP_119554922.1">
    <property type="nucleotide sequence ID" value="NZ_QXTZ01000001.1"/>
</dbReference>
<protein>
    <submittedName>
        <fullName evidence="1">Nuclear transport factor 2 family protein</fullName>
    </submittedName>
</protein>